<dbReference type="Pfam" id="PF14659">
    <property type="entry name" value="Phage_int_SAM_3"/>
    <property type="match status" value="1"/>
</dbReference>
<dbReference type="PANTHER" id="PTHR30349">
    <property type="entry name" value="PHAGE INTEGRASE-RELATED"/>
    <property type="match status" value="1"/>
</dbReference>
<proteinExistence type="inferred from homology"/>
<evidence type="ECO:0000259" key="7">
    <source>
        <dbReference type="PROSITE" id="PS51900"/>
    </source>
</evidence>
<dbReference type="PROSITE" id="PS51900">
    <property type="entry name" value="CB"/>
    <property type="match status" value="1"/>
</dbReference>
<feature type="domain" description="Core-binding (CB)" evidence="7">
    <location>
        <begin position="66"/>
        <end position="147"/>
    </location>
</feature>
<dbReference type="GO" id="GO:0006310">
    <property type="term" value="P:DNA recombination"/>
    <property type="evidence" value="ECO:0007669"/>
    <property type="project" value="UniProtKB-KW"/>
</dbReference>
<gene>
    <name evidence="8" type="ORF">FPG91_24615</name>
</gene>
<dbReference type="SUPFAM" id="SSF56349">
    <property type="entry name" value="DNA breaking-rejoining enzymes"/>
    <property type="match status" value="1"/>
</dbReference>
<dbReference type="InterPro" id="IPR010998">
    <property type="entry name" value="Integrase_recombinase_N"/>
</dbReference>
<comment type="caution">
    <text evidence="8">The sequence shown here is derived from an EMBL/GenBank/DDBJ whole genome shotgun (WGS) entry which is preliminary data.</text>
</comment>
<feature type="domain" description="Tyr recombinase" evidence="6">
    <location>
        <begin position="177"/>
        <end position="381"/>
    </location>
</feature>
<dbReference type="InterPro" id="IPR050090">
    <property type="entry name" value="Tyrosine_recombinase_XerCD"/>
</dbReference>
<dbReference type="PANTHER" id="PTHR30349:SF64">
    <property type="entry name" value="PROPHAGE INTEGRASE INTD-RELATED"/>
    <property type="match status" value="1"/>
</dbReference>
<dbReference type="InterPro" id="IPR044068">
    <property type="entry name" value="CB"/>
</dbReference>
<dbReference type="InterPro" id="IPR011010">
    <property type="entry name" value="DNA_brk_join_enz"/>
</dbReference>
<accession>A0A643LRY6</accession>
<dbReference type="PROSITE" id="PS51898">
    <property type="entry name" value="TYR_RECOMBINASE"/>
    <property type="match status" value="1"/>
</dbReference>
<dbReference type="Pfam" id="PF00589">
    <property type="entry name" value="Phage_integrase"/>
    <property type="match status" value="1"/>
</dbReference>
<keyword evidence="4" id="KW-0233">DNA recombination</keyword>
<dbReference type="EMBL" id="VLPO01000053">
    <property type="protein sequence ID" value="KAB1348761.1"/>
    <property type="molecule type" value="Genomic_DNA"/>
</dbReference>
<dbReference type="InterPro" id="IPR013762">
    <property type="entry name" value="Integrase-like_cat_sf"/>
</dbReference>
<dbReference type="Pfam" id="PF14657">
    <property type="entry name" value="Arm-DNA-bind_4"/>
    <property type="match status" value="1"/>
</dbReference>
<protein>
    <submittedName>
        <fullName evidence="8">Site-specific integrase</fullName>
    </submittedName>
</protein>
<evidence type="ECO:0000256" key="5">
    <source>
        <dbReference type="PROSITE-ProRule" id="PRU01248"/>
    </source>
</evidence>
<dbReference type="InterPro" id="IPR002104">
    <property type="entry name" value="Integrase_catalytic"/>
</dbReference>
<organism evidence="8">
    <name type="scientific">Bacillus thuringiensis</name>
    <dbReference type="NCBI Taxonomy" id="1428"/>
    <lineage>
        <taxon>Bacteria</taxon>
        <taxon>Bacillati</taxon>
        <taxon>Bacillota</taxon>
        <taxon>Bacilli</taxon>
        <taxon>Bacillales</taxon>
        <taxon>Bacillaceae</taxon>
        <taxon>Bacillus</taxon>
        <taxon>Bacillus cereus group</taxon>
    </lineage>
</organism>
<keyword evidence="3 5" id="KW-0238">DNA-binding</keyword>
<evidence type="ECO:0000256" key="2">
    <source>
        <dbReference type="ARBA" id="ARBA00022908"/>
    </source>
</evidence>
<evidence type="ECO:0000256" key="3">
    <source>
        <dbReference type="ARBA" id="ARBA00023125"/>
    </source>
</evidence>
<name>A0A643LRY6_BACTU</name>
<dbReference type="InterPro" id="IPR004107">
    <property type="entry name" value="Integrase_SAM-like_N"/>
</dbReference>
<evidence type="ECO:0000256" key="4">
    <source>
        <dbReference type="ARBA" id="ARBA00023172"/>
    </source>
</evidence>
<evidence type="ECO:0000259" key="6">
    <source>
        <dbReference type="PROSITE" id="PS51898"/>
    </source>
</evidence>
<evidence type="ECO:0000256" key="1">
    <source>
        <dbReference type="ARBA" id="ARBA00008857"/>
    </source>
</evidence>
<keyword evidence="2" id="KW-0229">DNA integration</keyword>
<comment type="similarity">
    <text evidence="1">Belongs to the 'phage' integrase family.</text>
</comment>
<dbReference type="GO" id="GO:0015074">
    <property type="term" value="P:DNA integration"/>
    <property type="evidence" value="ECO:0007669"/>
    <property type="project" value="UniProtKB-KW"/>
</dbReference>
<dbReference type="GO" id="GO:0003677">
    <property type="term" value="F:DNA binding"/>
    <property type="evidence" value="ECO:0007669"/>
    <property type="project" value="UniProtKB-UniRule"/>
</dbReference>
<dbReference type="AlphaFoldDB" id="A0A643LRY6"/>
<dbReference type="KEGG" id="bthy:AQ980_00285"/>
<dbReference type="InterPro" id="IPR028259">
    <property type="entry name" value="AP2-like_int_N"/>
</dbReference>
<reference evidence="8" key="1">
    <citation type="submission" date="2019-07" db="EMBL/GenBank/DDBJ databases">
        <title>Draft genome sequence of Bacillus thuringiensis strain PT02.</title>
        <authorList>
            <person name="Nguyen H."/>
            <person name="Nguyen L.N."/>
            <person name="Nguyen H.T.T."/>
            <person name="Nguyen D.V."/>
            <person name="Le H.T.T."/>
        </authorList>
    </citation>
    <scope>NUCLEOTIDE SEQUENCE</scope>
    <source>
        <strain evidence="8">PT02</strain>
    </source>
</reference>
<dbReference type="RefSeq" id="WP_016090299.1">
    <property type="nucleotide sequence ID" value="NZ_CP011349.1"/>
</dbReference>
<dbReference type="Gene3D" id="1.10.150.130">
    <property type="match status" value="1"/>
</dbReference>
<dbReference type="CDD" id="cd01189">
    <property type="entry name" value="INT_ICEBs1_C_like"/>
    <property type="match status" value="1"/>
</dbReference>
<dbReference type="Gene3D" id="1.10.443.10">
    <property type="entry name" value="Intergrase catalytic core"/>
    <property type="match status" value="1"/>
</dbReference>
<sequence length="392" mass="45246">MASFQKYETKQGYKWLLIAEIGIDPATGKRKQKKVRGFKTKKEAQLAAASIEQEVANGTYINEPDILFKDFVQEWLNIYSKSTKISSLRVRQKQSDKLVDFFANIKMKDITKKMYQTALNDLHDKGYAFNTLDGIHTAGRMIFKKAIELQIIKFNPTDNVKLPRKVETVEDIENDKKAIKYLEKEELAHFLQVAKEKGLDNDYVFFSVLAYSGLRAGELLALKWTDVDFENNTIKITKTLYNPDNNSQRYHLLTPKTKGSIRTIKMDHGIMKLLKSHKAKQNELKLYTRPKYVDQGFIITKASGYPEVIKMVQNRLKRLIKLSNITKNITPHSFRHTHTSLLIEAGVGIKEIQQRLGHTDIETTMNIYAHMTKNMEEKASQKFSELMKGFVI</sequence>
<evidence type="ECO:0000313" key="8">
    <source>
        <dbReference type="EMBL" id="KAB1348761.1"/>
    </source>
</evidence>